<dbReference type="OrthoDB" id="4726108at2"/>
<sequence length="61" mass="6380">MAPDDLLTMVLAVAQARFLAAEGDGADTSGTQTWTKERLASHRAAVVEAARRISEPRGAAA</sequence>
<dbReference type="AlphaFoldDB" id="A0A4D4L0A4"/>
<accession>A0A4D4L0A4</accession>
<evidence type="ECO:0000313" key="1">
    <source>
        <dbReference type="EMBL" id="GDY52260.1"/>
    </source>
</evidence>
<dbReference type="EMBL" id="BJHW01000001">
    <property type="protein sequence ID" value="GDY52260.1"/>
    <property type="molecule type" value="Genomic_DNA"/>
</dbReference>
<evidence type="ECO:0000313" key="2">
    <source>
        <dbReference type="Proteomes" id="UP000301309"/>
    </source>
</evidence>
<keyword evidence="2" id="KW-1185">Reference proteome</keyword>
<proteinExistence type="predicted"/>
<comment type="caution">
    <text evidence="1">The sequence shown here is derived from an EMBL/GenBank/DDBJ whole genome shotgun (WGS) entry which is preliminary data.</text>
</comment>
<reference evidence="1 2" key="1">
    <citation type="journal article" date="2020" name="Int. J. Syst. Evol. Microbiol.">
        <title>Reclassification of Streptomyces castelarensis and Streptomyces sporoclivatus as later heterotypic synonyms of Streptomyces antimycoticus.</title>
        <authorList>
            <person name="Komaki H."/>
            <person name="Tamura T."/>
        </authorList>
    </citation>
    <scope>NUCLEOTIDE SEQUENCE [LARGE SCALE GENOMIC DNA]</scope>
    <source>
        <strain evidence="1 2">NBRC 13459</strain>
    </source>
</reference>
<dbReference type="RefSeq" id="WP_137977230.1">
    <property type="nucleotide sequence ID" value="NZ_BAAASO010000091.1"/>
</dbReference>
<dbReference type="Proteomes" id="UP000301309">
    <property type="component" value="Unassembled WGS sequence"/>
</dbReference>
<gene>
    <name evidence="1" type="ORF">SVIO_028830</name>
</gene>
<name>A0A4D4L0A4_STRVO</name>
<organism evidence="1 2">
    <name type="scientific">Streptomyces violaceusniger</name>
    <dbReference type="NCBI Taxonomy" id="68280"/>
    <lineage>
        <taxon>Bacteria</taxon>
        <taxon>Bacillati</taxon>
        <taxon>Actinomycetota</taxon>
        <taxon>Actinomycetes</taxon>
        <taxon>Kitasatosporales</taxon>
        <taxon>Streptomycetaceae</taxon>
        <taxon>Streptomyces</taxon>
        <taxon>Streptomyces violaceusniger group</taxon>
    </lineage>
</organism>
<protein>
    <submittedName>
        <fullName evidence="1">Uncharacterized protein</fullName>
    </submittedName>
</protein>